<dbReference type="SUPFAM" id="SSF54452">
    <property type="entry name" value="MHC antigen-recognition domain"/>
    <property type="match status" value="1"/>
</dbReference>
<dbReference type="AlphaFoldDB" id="A0A437CWT3"/>
<dbReference type="Pfam" id="PF07654">
    <property type="entry name" value="C1-set"/>
    <property type="match status" value="1"/>
</dbReference>
<dbReference type="InterPro" id="IPR003597">
    <property type="entry name" value="Ig_C1-set"/>
</dbReference>
<dbReference type="PROSITE" id="PS50835">
    <property type="entry name" value="IG_LIKE"/>
    <property type="match status" value="1"/>
</dbReference>
<dbReference type="InterPro" id="IPR036179">
    <property type="entry name" value="Ig-like_dom_sf"/>
</dbReference>
<dbReference type="OrthoDB" id="8890485at2759"/>
<reference evidence="6 7" key="1">
    <citation type="submission" date="2018-11" db="EMBL/GenBank/DDBJ databases">
        <authorList>
            <person name="Lopez-Roques C."/>
            <person name="Donnadieu C."/>
            <person name="Bouchez O."/>
            <person name="Klopp C."/>
            <person name="Cabau C."/>
            <person name="Zahm M."/>
        </authorList>
    </citation>
    <scope>NUCLEOTIDE SEQUENCE [LARGE SCALE GENOMIC DNA]</scope>
    <source>
        <strain evidence="6">RS831</strain>
        <tissue evidence="6">Whole body</tissue>
    </source>
</reference>
<dbReference type="InterPro" id="IPR011162">
    <property type="entry name" value="MHC_I/II-like_Ag-recog"/>
</dbReference>
<dbReference type="Pfam" id="PF00129">
    <property type="entry name" value="MHC_I"/>
    <property type="match status" value="1"/>
</dbReference>
<keyword evidence="1" id="KW-0325">Glycoprotein</keyword>
<dbReference type="InterPro" id="IPR001039">
    <property type="entry name" value="MHC_I_a_a1/a2"/>
</dbReference>
<dbReference type="SMART" id="SM00407">
    <property type="entry name" value="IGc1"/>
    <property type="match status" value="1"/>
</dbReference>
<dbReference type="EMBL" id="CM012447">
    <property type="protein sequence ID" value="RVE67087.1"/>
    <property type="molecule type" value="Genomic_DNA"/>
</dbReference>
<evidence type="ECO:0000313" key="6">
    <source>
        <dbReference type="EMBL" id="RVE67087.1"/>
    </source>
</evidence>
<protein>
    <recommendedName>
        <fullName evidence="5">Ig-like domain-containing protein</fullName>
    </recommendedName>
</protein>
<dbReference type="GO" id="GO:0006955">
    <property type="term" value="P:immune response"/>
    <property type="evidence" value="ECO:0007669"/>
    <property type="project" value="TreeGrafter"/>
</dbReference>
<dbReference type="PRINTS" id="PR01638">
    <property type="entry name" value="MHCCLASSI"/>
</dbReference>
<evidence type="ECO:0000313" key="7">
    <source>
        <dbReference type="Proteomes" id="UP000283210"/>
    </source>
</evidence>
<dbReference type="Gene3D" id="3.30.500.10">
    <property type="entry name" value="MHC class I-like antigen recognition-like"/>
    <property type="match status" value="1"/>
</dbReference>
<dbReference type="Proteomes" id="UP000283210">
    <property type="component" value="Chromosome 11"/>
</dbReference>
<dbReference type="GO" id="GO:0009897">
    <property type="term" value="C:external side of plasma membrane"/>
    <property type="evidence" value="ECO:0007669"/>
    <property type="project" value="TreeGrafter"/>
</dbReference>
<dbReference type="InterPro" id="IPR007110">
    <property type="entry name" value="Ig-like_dom"/>
</dbReference>
<accession>A0A437CWT3</accession>
<keyword evidence="4" id="KW-0472">Membrane</keyword>
<keyword evidence="4" id="KW-0812">Transmembrane</keyword>
<comment type="similarity">
    <text evidence="3">Belongs to the MHC class I family.</text>
</comment>
<keyword evidence="4" id="KW-1133">Transmembrane helix</keyword>
<dbReference type="InterPro" id="IPR050208">
    <property type="entry name" value="MHC_class-I_related"/>
</dbReference>
<evidence type="ECO:0000256" key="2">
    <source>
        <dbReference type="ARBA" id="ARBA00023319"/>
    </source>
</evidence>
<dbReference type="InterPro" id="IPR013783">
    <property type="entry name" value="Ig-like_fold"/>
</dbReference>
<dbReference type="GO" id="GO:0005615">
    <property type="term" value="C:extracellular space"/>
    <property type="evidence" value="ECO:0007669"/>
    <property type="project" value="TreeGrafter"/>
</dbReference>
<dbReference type="PANTHER" id="PTHR16675:SF193">
    <property type="entry name" value="LOC571647 PROTEIN-RELATED"/>
    <property type="match status" value="1"/>
</dbReference>
<evidence type="ECO:0000256" key="1">
    <source>
        <dbReference type="ARBA" id="ARBA00023180"/>
    </source>
</evidence>
<dbReference type="InterPro" id="IPR003006">
    <property type="entry name" value="Ig/MHC_CS"/>
</dbReference>
<gene>
    <name evidence="6" type="ORF">OJAV_G00113740</name>
</gene>
<keyword evidence="7" id="KW-1185">Reference proteome</keyword>
<dbReference type="SUPFAM" id="SSF48726">
    <property type="entry name" value="Immunoglobulin"/>
    <property type="match status" value="1"/>
</dbReference>
<dbReference type="PROSITE" id="PS00290">
    <property type="entry name" value="IG_MHC"/>
    <property type="match status" value="1"/>
</dbReference>
<dbReference type="FunFam" id="3.30.500.10:FF:000005">
    <property type="entry name" value="MHC class I antigen ZKA transcript variant 1"/>
    <property type="match status" value="1"/>
</dbReference>
<dbReference type="InterPro" id="IPR011161">
    <property type="entry name" value="MHC_I-like_Ag-recog"/>
</dbReference>
<evidence type="ECO:0000256" key="3">
    <source>
        <dbReference type="RuleBase" id="RU004439"/>
    </source>
</evidence>
<dbReference type="InterPro" id="IPR037055">
    <property type="entry name" value="MHC_I-like_Ag-recog_sf"/>
</dbReference>
<sequence length="374" mass="43405">MNGEKHSLTYIYTAFSKPVELPGIHEFTAMGLLDNRMIDYYDSSEQKKIPKQKWMKERLLQEYWDKGTQSRQSKQQWFKVNIDILMNRMRQTPNETHVLQWMHGCEGEEDENGNLQFERGMDMYNYDGDDFLSFDDENQVWVAPTDAAVPTKRKWDEVTALRDYTKGYLEKECMEWLNTFLTYSKQQLKNASPPEVHVFTTKAKESLIVVLTCLATGFYPKEITLNIIRNGRILNHEDGVMSFGVRPNHDDTFQRRDYVEILRSDSSEYTCEVIHEASNIRVKKTWDHRLPPLDGKLSTIYVSAAASAASFVFALILLVSIVFFKRHERKGIRNIYFLPKNPDFVSIPDKEFPLTKEIKGSSVDSNDSAISGCD</sequence>
<reference evidence="6 7" key="2">
    <citation type="submission" date="2019-01" db="EMBL/GenBank/DDBJ databases">
        <title>A chromosome length genome reference of the Java medaka (oryzias javanicus).</title>
        <authorList>
            <person name="Herpin A."/>
            <person name="Takehana Y."/>
            <person name="Naruse K."/>
            <person name="Ansai S."/>
            <person name="Kawaguchi M."/>
        </authorList>
    </citation>
    <scope>NUCLEOTIDE SEQUENCE [LARGE SCALE GENOMIC DNA]</scope>
    <source>
        <strain evidence="6">RS831</strain>
        <tissue evidence="6">Whole body</tissue>
    </source>
</reference>
<keyword evidence="2" id="KW-0393">Immunoglobulin domain</keyword>
<dbReference type="PANTHER" id="PTHR16675">
    <property type="entry name" value="MHC CLASS I-RELATED"/>
    <property type="match status" value="1"/>
</dbReference>
<organism evidence="6 7">
    <name type="scientific">Oryzias javanicus</name>
    <name type="common">Javanese ricefish</name>
    <name type="synonym">Aplocheilus javanicus</name>
    <dbReference type="NCBI Taxonomy" id="123683"/>
    <lineage>
        <taxon>Eukaryota</taxon>
        <taxon>Metazoa</taxon>
        <taxon>Chordata</taxon>
        <taxon>Craniata</taxon>
        <taxon>Vertebrata</taxon>
        <taxon>Euteleostomi</taxon>
        <taxon>Actinopterygii</taxon>
        <taxon>Neopterygii</taxon>
        <taxon>Teleostei</taxon>
        <taxon>Neoteleostei</taxon>
        <taxon>Acanthomorphata</taxon>
        <taxon>Ovalentaria</taxon>
        <taxon>Atherinomorphae</taxon>
        <taxon>Beloniformes</taxon>
        <taxon>Adrianichthyidae</taxon>
        <taxon>Oryziinae</taxon>
        <taxon>Oryzias</taxon>
    </lineage>
</organism>
<dbReference type="OMA" id="CITWMER"/>
<evidence type="ECO:0000259" key="5">
    <source>
        <dbReference type="PROSITE" id="PS50835"/>
    </source>
</evidence>
<proteinExistence type="inferred from homology"/>
<name>A0A437CWT3_ORYJA</name>
<feature type="domain" description="Ig-like" evidence="5">
    <location>
        <begin position="194"/>
        <end position="287"/>
    </location>
</feature>
<dbReference type="Gene3D" id="2.60.40.10">
    <property type="entry name" value="Immunoglobulins"/>
    <property type="match status" value="1"/>
</dbReference>
<feature type="transmembrane region" description="Helical" evidence="4">
    <location>
        <begin position="300"/>
        <end position="324"/>
    </location>
</feature>
<evidence type="ECO:0000256" key="4">
    <source>
        <dbReference type="SAM" id="Phobius"/>
    </source>
</evidence>